<organism evidence="1 2">
    <name type="scientific">Ambispora gerdemannii</name>
    <dbReference type="NCBI Taxonomy" id="144530"/>
    <lineage>
        <taxon>Eukaryota</taxon>
        <taxon>Fungi</taxon>
        <taxon>Fungi incertae sedis</taxon>
        <taxon>Mucoromycota</taxon>
        <taxon>Glomeromycotina</taxon>
        <taxon>Glomeromycetes</taxon>
        <taxon>Archaeosporales</taxon>
        <taxon>Ambisporaceae</taxon>
        <taxon>Ambispora</taxon>
    </lineage>
</organism>
<evidence type="ECO:0000313" key="1">
    <source>
        <dbReference type="EMBL" id="CAG8679823.1"/>
    </source>
</evidence>
<dbReference type="AlphaFoldDB" id="A0A9N9EJB8"/>
<reference evidence="1" key="1">
    <citation type="submission" date="2021-06" db="EMBL/GenBank/DDBJ databases">
        <authorList>
            <person name="Kallberg Y."/>
            <person name="Tangrot J."/>
            <person name="Rosling A."/>
        </authorList>
    </citation>
    <scope>NUCLEOTIDE SEQUENCE</scope>
    <source>
        <strain evidence="1">MT106</strain>
    </source>
</reference>
<dbReference type="OrthoDB" id="2420098at2759"/>
<dbReference type="EMBL" id="CAJVPL010009983">
    <property type="protein sequence ID" value="CAG8679823.1"/>
    <property type="molecule type" value="Genomic_DNA"/>
</dbReference>
<sequence length="120" mass="14301">DKWNVLDITWARRFLTEAKEAKEHDFTALKKKIKNQRANKNLQEYWEGIIYELEKVLMLLTFMCYPFIHYHTNNDQNLAKQTKAKRAHYIGSMSVYCEVTKSARKWNSDEETPSVSPTKR</sequence>
<keyword evidence="2" id="KW-1185">Reference proteome</keyword>
<comment type="caution">
    <text evidence="1">The sequence shown here is derived from an EMBL/GenBank/DDBJ whole genome shotgun (WGS) entry which is preliminary data.</text>
</comment>
<feature type="non-terminal residue" evidence="1">
    <location>
        <position position="120"/>
    </location>
</feature>
<accession>A0A9N9EJB8</accession>
<gene>
    <name evidence="1" type="ORF">AGERDE_LOCUS12623</name>
</gene>
<proteinExistence type="predicted"/>
<feature type="non-terminal residue" evidence="1">
    <location>
        <position position="1"/>
    </location>
</feature>
<name>A0A9N9EJB8_9GLOM</name>
<dbReference type="Proteomes" id="UP000789831">
    <property type="component" value="Unassembled WGS sequence"/>
</dbReference>
<protein>
    <submittedName>
        <fullName evidence="1">11849_t:CDS:1</fullName>
    </submittedName>
</protein>
<evidence type="ECO:0000313" key="2">
    <source>
        <dbReference type="Proteomes" id="UP000789831"/>
    </source>
</evidence>